<dbReference type="InterPro" id="IPR011008">
    <property type="entry name" value="Dimeric_a/b-barrel"/>
</dbReference>
<dbReference type="SUPFAM" id="SSF54909">
    <property type="entry name" value="Dimeric alpha+beta barrel"/>
    <property type="match status" value="1"/>
</dbReference>
<dbReference type="EMBL" id="CAEZYR010000149">
    <property type="protein sequence ID" value="CAB4766716.1"/>
    <property type="molecule type" value="Genomic_DNA"/>
</dbReference>
<sequence length="254" mass="27833">MTAPEPMRFDASTPPTLFVVHADPAPEDEAEFQHWYDEVHGPDALANGSFVALNRFRAVGPGHLAAPYLAFWEGTFHDEPTAWEYIRPRAHELRAAGRAGDIASVAFAIMLVRARASEASVRSEPVRSLVTVQSDWRYPESNKPVDEWWQSAGLDDAPASHTQWLVTSDPNGRGNGYHLAAFASTEPVETAMKAWEGFGTAGTSPVPPYTNIFGITAAAKLPEPERAEAWVMHWAPVAWQRLAEPDVSGSTPMT</sequence>
<name>A0A6J6V511_9ZZZZ</name>
<evidence type="ECO:0000313" key="1">
    <source>
        <dbReference type="EMBL" id="CAB4766716.1"/>
    </source>
</evidence>
<accession>A0A6J6V511</accession>
<proteinExistence type="predicted"/>
<protein>
    <submittedName>
        <fullName evidence="1">Unannotated protein</fullName>
    </submittedName>
</protein>
<reference evidence="1" key="1">
    <citation type="submission" date="2020-05" db="EMBL/GenBank/DDBJ databases">
        <authorList>
            <person name="Chiriac C."/>
            <person name="Salcher M."/>
            <person name="Ghai R."/>
            <person name="Kavagutti S V."/>
        </authorList>
    </citation>
    <scope>NUCLEOTIDE SEQUENCE</scope>
</reference>
<dbReference type="AlphaFoldDB" id="A0A6J6V511"/>
<organism evidence="1">
    <name type="scientific">freshwater metagenome</name>
    <dbReference type="NCBI Taxonomy" id="449393"/>
    <lineage>
        <taxon>unclassified sequences</taxon>
        <taxon>metagenomes</taxon>
        <taxon>ecological metagenomes</taxon>
    </lineage>
</organism>
<gene>
    <name evidence="1" type="ORF">UFOPK2754_02838</name>
</gene>